<gene>
    <name evidence="2" type="ORF">F2P47_03150</name>
</gene>
<dbReference type="Gene3D" id="1.10.12.10">
    <property type="entry name" value="Lyase 2-enoyl-coa Hydratase, Chain A, domain 2"/>
    <property type="match status" value="1"/>
</dbReference>
<dbReference type="EMBL" id="WESC01000002">
    <property type="protein sequence ID" value="KAB7742276.1"/>
    <property type="molecule type" value="Genomic_DNA"/>
</dbReference>
<accession>A0A6N6VLG4</accession>
<dbReference type="AlphaFoldDB" id="A0A6N6VLG4"/>
<dbReference type="Proteomes" id="UP000468901">
    <property type="component" value="Unassembled WGS sequence"/>
</dbReference>
<keyword evidence="3" id="KW-1185">Reference proteome</keyword>
<evidence type="ECO:0000256" key="1">
    <source>
        <dbReference type="ARBA" id="ARBA00005254"/>
    </source>
</evidence>
<dbReference type="CDD" id="cd06558">
    <property type="entry name" value="crotonase-like"/>
    <property type="match status" value="1"/>
</dbReference>
<dbReference type="RefSeq" id="WP_152214698.1">
    <property type="nucleotide sequence ID" value="NZ_JBAQYD010000268.1"/>
</dbReference>
<dbReference type="Gene3D" id="3.90.226.10">
    <property type="entry name" value="2-enoyl-CoA Hydratase, Chain A, domain 1"/>
    <property type="match status" value="1"/>
</dbReference>
<evidence type="ECO:0000313" key="2">
    <source>
        <dbReference type="EMBL" id="KAB7742276.1"/>
    </source>
</evidence>
<name>A0A6N6VLG4_9HYPH</name>
<protein>
    <submittedName>
        <fullName evidence="2">Enoyl-CoA hydratase/isomerase family protein</fullName>
    </submittedName>
</protein>
<evidence type="ECO:0000313" key="3">
    <source>
        <dbReference type="Proteomes" id="UP000468901"/>
    </source>
</evidence>
<comment type="similarity">
    <text evidence="1">Belongs to the enoyl-CoA hydratase/isomerase family.</text>
</comment>
<organism evidence="2 3">
    <name type="scientific">Parvibaculum sedimenti</name>
    <dbReference type="NCBI Taxonomy" id="2608632"/>
    <lineage>
        <taxon>Bacteria</taxon>
        <taxon>Pseudomonadati</taxon>
        <taxon>Pseudomonadota</taxon>
        <taxon>Alphaproteobacteria</taxon>
        <taxon>Hyphomicrobiales</taxon>
        <taxon>Parvibaculaceae</taxon>
        <taxon>Parvibaculum</taxon>
    </lineage>
</organism>
<dbReference type="SUPFAM" id="SSF52096">
    <property type="entry name" value="ClpP/crotonase"/>
    <property type="match status" value="1"/>
</dbReference>
<reference evidence="2 3" key="1">
    <citation type="submission" date="2019-09" db="EMBL/GenBank/DDBJ databases">
        <title>Parvibaculum sedimenti sp. nov., isolated from sediment.</title>
        <authorList>
            <person name="Wang Y."/>
        </authorList>
    </citation>
    <scope>NUCLEOTIDE SEQUENCE [LARGE SCALE GENOMIC DNA]</scope>
    <source>
        <strain evidence="2 3">HXT-9</strain>
    </source>
</reference>
<dbReference type="PANTHER" id="PTHR43459">
    <property type="entry name" value="ENOYL-COA HYDRATASE"/>
    <property type="match status" value="1"/>
</dbReference>
<dbReference type="InterPro" id="IPR014748">
    <property type="entry name" value="Enoyl-CoA_hydra_C"/>
</dbReference>
<dbReference type="InterPro" id="IPR001753">
    <property type="entry name" value="Enoyl-CoA_hydra/iso"/>
</dbReference>
<dbReference type="GO" id="GO:0016853">
    <property type="term" value="F:isomerase activity"/>
    <property type="evidence" value="ECO:0007669"/>
    <property type="project" value="UniProtKB-KW"/>
</dbReference>
<sequence length="269" mass="28611">MSGTGAADFARYTRIKASRQGRVLTLALSNPALMNAVDGEMHRELSQVFLDAADDPHSDVIVLTGEGKAFSAGGDLNWMKRSFEVGEIGPDAAEAKRIVFSLLDLEKPIIAKVRGPAVGLGATLALMCDVIFASDNARFADPHVRAGIVAGDGGAIIWPQLVGYARAKEYLMTGDPVPAAEAERIGLINHVVPDAELDAKVDAFAARLAGGATMAIKYSKVAVNIGLKQLAHSILDASIAYEMQTFATGDHREAVHSFLEKRAPQFKGR</sequence>
<dbReference type="PANTHER" id="PTHR43459:SF3">
    <property type="entry name" value="ENOYL-COA HYDRATASE ECHA15 (ENOYL HYDRASE) (UNSATURATED ACYL-COA HYDRATASE) (CROTONASE)-RELATED"/>
    <property type="match status" value="1"/>
</dbReference>
<proteinExistence type="inferred from homology"/>
<dbReference type="InterPro" id="IPR029045">
    <property type="entry name" value="ClpP/crotonase-like_dom_sf"/>
</dbReference>
<comment type="caution">
    <text evidence="2">The sequence shown here is derived from an EMBL/GenBank/DDBJ whole genome shotgun (WGS) entry which is preliminary data.</text>
</comment>
<keyword evidence="2" id="KW-0413">Isomerase</keyword>
<dbReference type="Pfam" id="PF00378">
    <property type="entry name" value="ECH_1"/>
    <property type="match status" value="1"/>
</dbReference>